<keyword evidence="17" id="KW-1208">Phospholipid metabolism</keyword>
<comment type="subcellular location">
    <subcellularLocation>
        <location evidence="2">Cell membrane</location>
        <topology evidence="2">Multi-pass membrane protein</topology>
    </subcellularLocation>
</comment>
<feature type="transmembrane region" description="Helical" evidence="24">
    <location>
        <begin position="105"/>
        <end position="121"/>
    </location>
</feature>
<evidence type="ECO:0000256" key="5">
    <source>
        <dbReference type="ARBA" id="ARBA00010185"/>
    </source>
</evidence>
<evidence type="ECO:0000256" key="19">
    <source>
        <dbReference type="ARBA" id="ARBA00031825"/>
    </source>
</evidence>
<dbReference type="GO" id="GO:0004605">
    <property type="term" value="F:phosphatidate cytidylyltransferase activity"/>
    <property type="evidence" value="ECO:0007669"/>
    <property type="project" value="UniProtKB-EC"/>
</dbReference>
<evidence type="ECO:0000313" key="25">
    <source>
        <dbReference type="EMBL" id="MFC7220447.1"/>
    </source>
</evidence>
<evidence type="ECO:0000256" key="12">
    <source>
        <dbReference type="ARBA" id="ARBA00022695"/>
    </source>
</evidence>
<evidence type="ECO:0000256" key="17">
    <source>
        <dbReference type="ARBA" id="ARBA00023264"/>
    </source>
</evidence>
<protein>
    <recommendedName>
        <fullName evidence="7">Phosphatidate cytidylyltransferase</fullName>
        <ecNumber evidence="6">2.7.7.41</ecNumber>
    </recommendedName>
    <alternativeName>
        <fullName evidence="20">CDP-DAG synthase</fullName>
    </alternativeName>
    <alternativeName>
        <fullName evidence="22">CDP-DG synthase</fullName>
    </alternativeName>
    <alternativeName>
        <fullName evidence="18">CDP-diacylglycerol synthase</fullName>
    </alternativeName>
    <alternativeName>
        <fullName evidence="21">CDP-diglyceride pyrophosphorylase</fullName>
    </alternativeName>
    <alternativeName>
        <fullName evidence="23">CDP-diglyceride synthase</fullName>
    </alternativeName>
    <alternativeName>
        <fullName evidence="19">CTP:phosphatidate cytidylyltransferase</fullName>
    </alternativeName>
</protein>
<keyword evidence="14" id="KW-0443">Lipid metabolism</keyword>
<evidence type="ECO:0000256" key="23">
    <source>
        <dbReference type="ARBA" id="ARBA00033406"/>
    </source>
</evidence>
<dbReference type="Pfam" id="PF01148">
    <property type="entry name" value="CTP_transf_1"/>
    <property type="match status" value="1"/>
</dbReference>
<dbReference type="PANTHER" id="PTHR46382">
    <property type="entry name" value="PHOSPHATIDATE CYTIDYLYLTRANSFERASE"/>
    <property type="match status" value="1"/>
</dbReference>
<keyword evidence="8" id="KW-1003">Cell membrane</keyword>
<feature type="transmembrane region" description="Helical" evidence="24">
    <location>
        <begin position="82"/>
        <end position="99"/>
    </location>
</feature>
<comment type="pathway">
    <text evidence="4">Lipid metabolism.</text>
</comment>
<comment type="pathway">
    <text evidence="3">Phospholipid metabolism; CDP-diacylglycerol biosynthesis; CDP-diacylglycerol from sn-glycerol 3-phosphate: step 3/3.</text>
</comment>
<comment type="catalytic activity">
    <reaction evidence="1">
        <text>a 1,2-diacyl-sn-glycero-3-phosphate + CTP + H(+) = a CDP-1,2-diacyl-sn-glycerol + diphosphate</text>
        <dbReference type="Rhea" id="RHEA:16229"/>
        <dbReference type="ChEBI" id="CHEBI:15378"/>
        <dbReference type="ChEBI" id="CHEBI:33019"/>
        <dbReference type="ChEBI" id="CHEBI:37563"/>
        <dbReference type="ChEBI" id="CHEBI:58332"/>
        <dbReference type="ChEBI" id="CHEBI:58608"/>
        <dbReference type="EC" id="2.7.7.41"/>
    </reaction>
</comment>
<evidence type="ECO:0000256" key="18">
    <source>
        <dbReference type="ARBA" id="ARBA00029893"/>
    </source>
</evidence>
<comment type="similarity">
    <text evidence="5">Belongs to the CDS family.</text>
</comment>
<dbReference type="EC" id="2.7.7.41" evidence="6"/>
<accession>A0ABW2GIF3</accession>
<evidence type="ECO:0000256" key="8">
    <source>
        <dbReference type="ARBA" id="ARBA00022475"/>
    </source>
</evidence>
<evidence type="ECO:0000256" key="2">
    <source>
        <dbReference type="ARBA" id="ARBA00004651"/>
    </source>
</evidence>
<evidence type="ECO:0000256" key="15">
    <source>
        <dbReference type="ARBA" id="ARBA00023136"/>
    </source>
</evidence>
<keyword evidence="9" id="KW-0444">Lipid biosynthesis</keyword>
<comment type="caution">
    <text evidence="25">The sequence shown here is derived from an EMBL/GenBank/DDBJ whole genome shotgun (WGS) entry which is preliminary data.</text>
</comment>
<evidence type="ECO:0000256" key="16">
    <source>
        <dbReference type="ARBA" id="ARBA00023209"/>
    </source>
</evidence>
<dbReference type="EMBL" id="JBHSZO010000034">
    <property type="protein sequence ID" value="MFC7220447.1"/>
    <property type="molecule type" value="Genomic_DNA"/>
</dbReference>
<feature type="transmembrane region" description="Helical" evidence="24">
    <location>
        <begin position="57"/>
        <end position="75"/>
    </location>
</feature>
<proteinExistence type="inferred from homology"/>
<dbReference type="RefSeq" id="WP_386417117.1">
    <property type="nucleotide sequence ID" value="NZ_JBHSZO010000034.1"/>
</dbReference>
<keyword evidence="26" id="KW-1185">Reference proteome</keyword>
<keyword evidence="16" id="KW-0594">Phospholipid biosynthesis</keyword>
<evidence type="ECO:0000256" key="14">
    <source>
        <dbReference type="ARBA" id="ARBA00023098"/>
    </source>
</evidence>
<name>A0ABW2GIF3_9ACTN</name>
<dbReference type="PANTHER" id="PTHR46382:SF1">
    <property type="entry name" value="PHOSPHATIDATE CYTIDYLYLTRANSFERASE"/>
    <property type="match status" value="1"/>
</dbReference>
<sequence length="267" mass="26377">MISVPSLAPLLGGALALGGIATALSGRRDLMVRWCCWALAVPLVVGAFWWGAPGVTALALVVGAVAVMEFGALTGLPRTDRAVLAAAVCGVVLTSWLAPGHEVRAVAAGALAVAAVPLLAGDRVHGLRRLGAGLLGLVWLSVLAALAPLGATALALFAAVSVGDIAAYVAGQRLGGPRLSPLSPAKRWSGTLCGAAAALGVLAALSALSVPTAVAVVVGAPAGDLLESMVKRGARAKDSAHWLAGSGGLLDRIDSLLLALAAVLLLS</sequence>
<keyword evidence="10 25" id="KW-0808">Transferase</keyword>
<keyword evidence="15 24" id="KW-0472">Membrane</keyword>
<evidence type="ECO:0000313" key="26">
    <source>
        <dbReference type="Proteomes" id="UP001596413"/>
    </source>
</evidence>
<evidence type="ECO:0000256" key="21">
    <source>
        <dbReference type="ARBA" id="ARBA00032396"/>
    </source>
</evidence>
<organism evidence="25 26">
    <name type="scientific">Streptomyces polyrhachis</name>
    <dbReference type="NCBI Taxonomy" id="1282885"/>
    <lineage>
        <taxon>Bacteria</taxon>
        <taxon>Bacillati</taxon>
        <taxon>Actinomycetota</taxon>
        <taxon>Actinomycetes</taxon>
        <taxon>Kitasatosporales</taxon>
        <taxon>Streptomycetaceae</taxon>
        <taxon>Streptomyces</taxon>
    </lineage>
</organism>
<evidence type="ECO:0000256" key="24">
    <source>
        <dbReference type="SAM" id="Phobius"/>
    </source>
</evidence>
<gene>
    <name evidence="25" type="ORF">ACFQLX_20105</name>
</gene>
<reference evidence="26" key="1">
    <citation type="journal article" date="2019" name="Int. J. Syst. Evol. Microbiol.">
        <title>The Global Catalogue of Microorganisms (GCM) 10K type strain sequencing project: providing services to taxonomists for standard genome sequencing and annotation.</title>
        <authorList>
            <consortium name="The Broad Institute Genomics Platform"/>
            <consortium name="The Broad Institute Genome Sequencing Center for Infectious Disease"/>
            <person name="Wu L."/>
            <person name="Ma J."/>
        </authorList>
    </citation>
    <scope>NUCLEOTIDE SEQUENCE [LARGE SCALE GENOMIC DNA]</scope>
    <source>
        <strain evidence="26">CGMCC 1.13681</strain>
    </source>
</reference>
<keyword evidence="12 25" id="KW-0548">Nucleotidyltransferase</keyword>
<feature type="transmembrane region" description="Helical" evidence="24">
    <location>
        <begin position="31"/>
        <end position="51"/>
    </location>
</feature>
<evidence type="ECO:0000256" key="4">
    <source>
        <dbReference type="ARBA" id="ARBA00005189"/>
    </source>
</evidence>
<evidence type="ECO:0000256" key="9">
    <source>
        <dbReference type="ARBA" id="ARBA00022516"/>
    </source>
</evidence>
<keyword evidence="13 24" id="KW-1133">Transmembrane helix</keyword>
<feature type="transmembrane region" description="Helical" evidence="24">
    <location>
        <begin position="192"/>
        <end position="220"/>
    </location>
</feature>
<evidence type="ECO:0000256" key="22">
    <source>
        <dbReference type="ARBA" id="ARBA00032743"/>
    </source>
</evidence>
<evidence type="ECO:0000256" key="10">
    <source>
        <dbReference type="ARBA" id="ARBA00022679"/>
    </source>
</evidence>
<evidence type="ECO:0000256" key="3">
    <source>
        <dbReference type="ARBA" id="ARBA00005119"/>
    </source>
</evidence>
<dbReference type="Proteomes" id="UP001596413">
    <property type="component" value="Unassembled WGS sequence"/>
</dbReference>
<evidence type="ECO:0000256" key="6">
    <source>
        <dbReference type="ARBA" id="ARBA00012487"/>
    </source>
</evidence>
<evidence type="ECO:0000256" key="20">
    <source>
        <dbReference type="ARBA" id="ARBA00032253"/>
    </source>
</evidence>
<evidence type="ECO:0000256" key="7">
    <source>
        <dbReference type="ARBA" id="ARBA00019373"/>
    </source>
</evidence>
<feature type="transmembrane region" description="Helical" evidence="24">
    <location>
        <begin position="130"/>
        <end position="147"/>
    </location>
</feature>
<evidence type="ECO:0000256" key="1">
    <source>
        <dbReference type="ARBA" id="ARBA00001698"/>
    </source>
</evidence>
<keyword evidence="11 24" id="KW-0812">Transmembrane</keyword>
<evidence type="ECO:0000256" key="11">
    <source>
        <dbReference type="ARBA" id="ARBA00022692"/>
    </source>
</evidence>
<evidence type="ECO:0000256" key="13">
    <source>
        <dbReference type="ARBA" id="ARBA00022989"/>
    </source>
</evidence>
<feature type="transmembrane region" description="Helical" evidence="24">
    <location>
        <begin position="6"/>
        <end position="24"/>
    </location>
</feature>